<dbReference type="Gene3D" id="3.40.50.720">
    <property type="entry name" value="NAD(P)-binding Rossmann-like Domain"/>
    <property type="match status" value="1"/>
</dbReference>
<evidence type="ECO:0000259" key="2">
    <source>
        <dbReference type="Pfam" id="PF10728"/>
    </source>
</evidence>
<dbReference type="InterPro" id="IPR019665">
    <property type="entry name" value="OxRdtase/DH_put_Rossmann_dom"/>
</dbReference>
<proteinExistence type="predicted"/>
<dbReference type="InterPro" id="IPR036291">
    <property type="entry name" value="NAD(P)-bd_dom_sf"/>
</dbReference>
<feature type="domain" description="DUF2520" evidence="2">
    <location>
        <begin position="136"/>
        <end position="260"/>
    </location>
</feature>
<dbReference type="Pfam" id="PF10727">
    <property type="entry name" value="Rossmann-like"/>
    <property type="match status" value="1"/>
</dbReference>
<dbReference type="PANTHER" id="PTHR40459:SF1">
    <property type="entry name" value="CONSERVED HYPOTHETICAL ALANINE AND LEUCINE RICH PROTEIN"/>
    <property type="match status" value="1"/>
</dbReference>
<keyword evidence="4" id="KW-1185">Reference proteome</keyword>
<dbReference type="SUPFAM" id="SSF48179">
    <property type="entry name" value="6-phosphogluconate dehydrogenase C-terminal domain-like"/>
    <property type="match status" value="1"/>
</dbReference>
<reference evidence="3 4" key="1">
    <citation type="submission" date="2017-05" db="EMBL/GenBank/DDBJ databases">
        <authorList>
            <person name="Varghese N."/>
            <person name="Submissions S."/>
        </authorList>
    </citation>
    <scope>NUCLEOTIDE SEQUENCE [LARGE SCALE GENOMIC DNA]</scope>
    <source>
        <strain evidence="3 4">DSM 21985</strain>
    </source>
</reference>
<dbReference type="PANTHER" id="PTHR40459">
    <property type="entry name" value="CONSERVED HYPOTHETICAL ALANINE AND LEUCINE RICH PROTEIN"/>
    <property type="match status" value="1"/>
</dbReference>
<dbReference type="Gene3D" id="1.10.1040.20">
    <property type="entry name" value="ProC-like, C-terminal domain"/>
    <property type="match status" value="1"/>
</dbReference>
<dbReference type="RefSeq" id="WP_142452849.1">
    <property type="nucleotide sequence ID" value="NZ_FXTP01000001.1"/>
</dbReference>
<dbReference type="AlphaFoldDB" id="A0A521ARW1"/>
<accession>A0A521ARW1</accession>
<evidence type="ECO:0000313" key="4">
    <source>
        <dbReference type="Proteomes" id="UP000317557"/>
    </source>
</evidence>
<dbReference type="OrthoDB" id="9810755at2"/>
<dbReference type="Pfam" id="PF10728">
    <property type="entry name" value="DUF2520"/>
    <property type="match status" value="1"/>
</dbReference>
<dbReference type="InterPro" id="IPR037108">
    <property type="entry name" value="TM1727-like_C_sf"/>
</dbReference>
<gene>
    <name evidence="3" type="ORF">SAMN06265219_101339</name>
</gene>
<dbReference type="EMBL" id="FXTP01000001">
    <property type="protein sequence ID" value="SMO37557.1"/>
    <property type="molecule type" value="Genomic_DNA"/>
</dbReference>
<dbReference type="Proteomes" id="UP000317557">
    <property type="component" value="Unassembled WGS sequence"/>
</dbReference>
<evidence type="ECO:0000313" key="3">
    <source>
        <dbReference type="EMBL" id="SMO37557.1"/>
    </source>
</evidence>
<dbReference type="InterPro" id="IPR008927">
    <property type="entry name" value="6-PGluconate_DH-like_C_sf"/>
</dbReference>
<organism evidence="3 4">
    <name type="scientific">Gracilimonas mengyeensis</name>
    <dbReference type="NCBI Taxonomy" id="1302730"/>
    <lineage>
        <taxon>Bacteria</taxon>
        <taxon>Pseudomonadati</taxon>
        <taxon>Balneolota</taxon>
        <taxon>Balneolia</taxon>
        <taxon>Balneolales</taxon>
        <taxon>Balneolaceae</taxon>
        <taxon>Gracilimonas</taxon>
    </lineage>
</organism>
<feature type="domain" description="Putative oxidoreductase/dehydrogenase Rossmann-like" evidence="1">
    <location>
        <begin position="5"/>
        <end position="121"/>
    </location>
</feature>
<evidence type="ECO:0000259" key="1">
    <source>
        <dbReference type="Pfam" id="PF10727"/>
    </source>
</evidence>
<protein>
    <submittedName>
        <fullName evidence="3">Predicted oxidoreductase, contains short-chain dehydrogenase (SDR) and DUF2520 domains</fullName>
    </submittedName>
</protein>
<sequence length="284" mass="31247">MKNTTVSIIGLGRVGTAFLRVLSEHGYEVTSVFNRSEIDEDLSRQFPETTFYTGLPTRDDQTGNLLIISVTDDAIEGVVEHLKKEYKSLEELQVVHCSGTHTSNILKPLKEKGAAIASFHPIKSITPETKDFSGTWFDIEGDEELEDDLSLICNDIGAQSFTVSPDTKPLLHISAVVASNYLVVLAGLASQISSKEVSEEVLLKALTPLMRNTLDNINELGTEKALTGPVVRGDVETIKEHLDLLKSSPEVRDLYKMLGAEALNISRRANGETPEYDKIEEMLS</sequence>
<dbReference type="InterPro" id="IPR018931">
    <property type="entry name" value="DUF2520"/>
</dbReference>
<name>A0A521ARW1_9BACT</name>
<dbReference type="SUPFAM" id="SSF51735">
    <property type="entry name" value="NAD(P)-binding Rossmann-fold domains"/>
    <property type="match status" value="1"/>
</dbReference>